<feature type="transmembrane region" description="Helical" evidence="1">
    <location>
        <begin position="70"/>
        <end position="93"/>
    </location>
</feature>
<gene>
    <name evidence="2" type="ORF">A7K91_15575</name>
</gene>
<evidence type="ECO:0000256" key="1">
    <source>
        <dbReference type="SAM" id="Phobius"/>
    </source>
</evidence>
<dbReference type="OrthoDB" id="2608990at2"/>
<evidence type="ECO:0000313" key="2">
    <source>
        <dbReference type="EMBL" id="OBR62808.1"/>
    </source>
</evidence>
<keyword evidence="1" id="KW-0812">Transmembrane</keyword>
<dbReference type="Pfam" id="PF04307">
    <property type="entry name" value="YdjM"/>
    <property type="match status" value="1"/>
</dbReference>
<dbReference type="InterPro" id="IPR007404">
    <property type="entry name" value="YdjM-like"/>
</dbReference>
<dbReference type="RefSeq" id="WP_068686922.1">
    <property type="nucleotide sequence ID" value="NZ_LYPA01000078.1"/>
</dbReference>
<feature type="transmembrane region" description="Helical" evidence="1">
    <location>
        <begin position="155"/>
        <end position="178"/>
    </location>
</feature>
<keyword evidence="3" id="KW-1185">Reference proteome</keyword>
<keyword evidence="1" id="KW-1133">Transmembrane helix</keyword>
<protein>
    <recommendedName>
        <fullName evidence="4">Metal-dependent hydrolase</fullName>
    </recommendedName>
</protein>
<feature type="transmembrane region" description="Helical" evidence="1">
    <location>
        <begin position="105"/>
        <end position="122"/>
    </location>
</feature>
<dbReference type="STRING" id="1844972.A7K91_15575"/>
<feature type="transmembrane region" description="Helical" evidence="1">
    <location>
        <begin position="223"/>
        <end position="241"/>
    </location>
</feature>
<evidence type="ECO:0000313" key="3">
    <source>
        <dbReference type="Proteomes" id="UP000092024"/>
    </source>
</evidence>
<keyword evidence="1" id="KW-0472">Membrane</keyword>
<dbReference type="EMBL" id="LYPA01000078">
    <property type="protein sequence ID" value="OBR62808.1"/>
    <property type="molecule type" value="Genomic_DNA"/>
</dbReference>
<accession>A0A1A5YB62</accession>
<dbReference type="AlphaFoldDB" id="A0A1A5YB62"/>
<evidence type="ECO:0008006" key="4">
    <source>
        <dbReference type="Google" id="ProtNLM"/>
    </source>
</evidence>
<reference evidence="2 3" key="1">
    <citation type="submission" date="2016-05" db="EMBL/GenBank/DDBJ databases">
        <title>Paenibacillus oryzae. sp. nov., isolated from the rice root.</title>
        <authorList>
            <person name="Zhang J."/>
            <person name="Zhang X."/>
        </authorList>
    </citation>
    <scope>NUCLEOTIDE SEQUENCE [LARGE SCALE GENOMIC DNA]</scope>
    <source>
        <strain evidence="2 3">1DrF-4</strain>
    </source>
</reference>
<feature type="transmembrane region" description="Helical" evidence="1">
    <location>
        <begin position="128"/>
        <end position="143"/>
    </location>
</feature>
<comment type="caution">
    <text evidence="2">The sequence shown here is derived from an EMBL/GenBank/DDBJ whole genome shotgun (WGS) entry which is preliminary data.</text>
</comment>
<sequence>MNKVGHVSLGWAGAAAGLFLLPTTLSGGEAAVYIGAATIASLLPDLDHKTSTASNMVQLPTKYRKLANRLGWGLIVCSPIGLLWSIIASLILFAGGIFAFGIARLRNLIFIAIGLAGILAYWHFSLHWVIALVGLGFILLPTVKHRGMIHSPEFAILLSVGLVLSIAAQPVLIQAAVYGVIAGWWSHLAGDVFGREGIGLLVWPKLRLALRLFRNGGRTERMLAAACSFLSITMIAFYFVYNSFNLQ</sequence>
<dbReference type="Proteomes" id="UP000092024">
    <property type="component" value="Unassembled WGS sequence"/>
</dbReference>
<proteinExistence type="predicted"/>
<name>A0A1A5YB62_9BACL</name>
<organism evidence="2 3">
    <name type="scientific">Paenibacillus oryzae</name>
    <dbReference type="NCBI Taxonomy" id="1844972"/>
    <lineage>
        <taxon>Bacteria</taxon>
        <taxon>Bacillati</taxon>
        <taxon>Bacillota</taxon>
        <taxon>Bacilli</taxon>
        <taxon>Bacillales</taxon>
        <taxon>Paenibacillaceae</taxon>
        <taxon>Paenibacillus</taxon>
    </lineage>
</organism>